<feature type="region of interest" description="Disordered" evidence="1">
    <location>
        <begin position="26"/>
        <end position="56"/>
    </location>
</feature>
<dbReference type="Proteomes" id="UP000005801">
    <property type="component" value="Unassembled WGS sequence"/>
</dbReference>
<protein>
    <recommendedName>
        <fullName evidence="3">DUF4440 domain-containing protein</fullName>
    </recommendedName>
</protein>
<sequence length="496" mass="53328">MTATVPPKLTLLALLTGASLMAACDPEPAAEAGKEAGEQVEAPNQAEAPKPEPVTKEEARAVFDAWHESQLNEDFEAYSKVFAADFEGIKRTGRVEKTLAREAWLAAREKSFEKGYSITATGVSIKAGQGEHEGQMIVRFTQRWATRTFADVGPKELRIARAAPGAEPLIVHEEMLSSRVTRRKGRADTPLAVLKIGPTHYAVLGVGSEGWVDRKAEPTMLNDATVTKALSKAKLGKAAKGWIGRELDVEGPGGQRCRTSVGDFDALAVIGRASGVEEADSGLMKIYDAGGTPTPEQMAKAMWKATKGDLYLVGRLDGCRGDLALPIDEKADAGVVDFATGDAIEPALATKVQAAFEALPTYVEDQADWVATGKEYGEPREAGSQWDDEARKVDQLWTDGKDKFVFHAVSVGEGCGEWSATQWAMWKVGDGDALELISSGREGAGASGMDPIEPLRLIRWHETYWVRTGDELYEIQPAGGAMVISATEPVFLGCTC</sequence>
<gene>
    <name evidence="4" type="ORF">PPSIR1_20254</name>
</gene>
<evidence type="ECO:0000256" key="2">
    <source>
        <dbReference type="SAM" id="SignalP"/>
    </source>
</evidence>
<proteinExistence type="predicted"/>
<reference evidence="4 5" key="1">
    <citation type="submission" date="2007-06" db="EMBL/GenBank/DDBJ databases">
        <authorList>
            <person name="Shimkets L."/>
            <person name="Ferriera S."/>
            <person name="Johnson J."/>
            <person name="Kravitz S."/>
            <person name="Beeson K."/>
            <person name="Sutton G."/>
            <person name="Rogers Y.-H."/>
            <person name="Friedman R."/>
            <person name="Frazier M."/>
            <person name="Venter J.C."/>
        </authorList>
    </citation>
    <scope>NUCLEOTIDE SEQUENCE [LARGE SCALE GENOMIC DNA]</scope>
    <source>
        <strain evidence="4 5">SIR-1</strain>
    </source>
</reference>
<feature type="domain" description="DUF4440" evidence="3">
    <location>
        <begin position="60"/>
        <end position="144"/>
    </location>
</feature>
<comment type="caution">
    <text evidence="4">The sequence shown here is derived from an EMBL/GenBank/DDBJ whole genome shotgun (WGS) entry which is preliminary data.</text>
</comment>
<dbReference type="InterPro" id="IPR027843">
    <property type="entry name" value="DUF4440"/>
</dbReference>
<feature type="chain" id="PRO_5002697324" description="DUF4440 domain-containing protein" evidence="2">
    <location>
        <begin position="23"/>
        <end position="496"/>
    </location>
</feature>
<evidence type="ECO:0000313" key="4">
    <source>
        <dbReference type="EMBL" id="EDM79996.1"/>
    </source>
</evidence>
<dbReference type="STRING" id="391625.PPSIR1_20254"/>
<dbReference type="AlphaFoldDB" id="A6G227"/>
<accession>A6G227</accession>
<dbReference type="InterPro" id="IPR032710">
    <property type="entry name" value="NTF2-like_dom_sf"/>
</dbReference>
<keyword evidence="2" id="KW-0732">Signal</keyword>
<evidence type="ECO:0000259" key="3">
    <source>
        <dbReference type="Pfam" id="PF14534"/>
    </source>
</evidence>
<feature type="signal peptide" evidence="2">
    <location>
        <begin position="1"/>
        <end position="22"/>
    </location>
</feature>
<organism evidence="4 5">
    <name type="scientific">Plesiocystis pacifica SIR-1</name>
    <dbReference type="NCBI Taxonomy" id="391625"/>
    <lineage>
        <taxon>Bacteria</taxon>
        <taxon>Pseudomonadati</taxon>
        <taxon>Myxococcota</taxon>
        <taxon>Polyangia</taxon>
        <taxon>Nannocystales</taxon>
        <taxon>Nannocystaceae</taxon>
        <taxon>Plesiocystis</taxon>
    </lineage>
</organism>
<dbReference type="EMBL" id="ABCS01000014">
    <property type="protein sequence ID" value="EDM79996.1"/>
    <property type="molecule type" value="Genomic_DNA"/>
</dbReference>
<dbReference type="Pfam" id="PF14534">
    <property type="entry name" value="DUF4440"/>
    <property type="match status" value="1"/>
</dbReference>
<keyword evidence="5" id="KW-1185">Reference proteome</keyword>
<dbReference type="RefSeq" id="WP_006970776.1">
    <property type="nucleotide sequence ID" value="NZ_ABCS01000014.1"/>
</dbReference>
<name>A6G227_9BACT</name>
<dbReference type="eggNOG" id="COG4319">
    <property type="taxonomic scope" value="Bacteria"/>
</dbReference>
<evidence type="ECO:0000256" key="1">
    <source>
        <dbReference type="SAM" id="MobiDB-lite"/>
    </source>
</evidence>
<evidence type="ECO:0000313" key="5">
    <source>
        <dbReference type="Proteomes" id="UP000005801"/>
    </source>
</evidence>
<dbReference type="SUPFAM" id="SSF54427">
    <property type="entry name" value="NTF2-like"/>
    <property type="match status" value="1"/>
</dbReference>